<dbReference type="PANTHER" id="PTHR10629">
    <property type="entry name" value="CYTOSINE-SPECIFIC METHYLTRANSFERASE"/>
    <property type="match status" value="1"/>
</dbReference>
<organism evidence="10 11">
    <name type="scientific">Tunturiibacter empetritectus</name>
    <dbReference type="NCBI Taxonomy" id="3069691"/>
    <lineage>
        <taxon>Bacteria</taxon>
        <taxon>Pseudomonadati</taxon>
        <taxon>Acidobacteriota</taxon>
        <taxon>Terriglobia</taxon>
        <taxon>Terriglobales</taxon>
        <taxon>Acidobacteriaceae</taxon>
        <taxon>Tunturiibacter</taxon>
    </lineage>
</organism>
<feature type="region of interest" description="Disordered" evidence="9">
    <location>
        <begin position="261"/>
        <end position="286"/>
    </location>
</feature>
<dbReference type="NCBIfam" id="TIGR00675">
    <property type="entry name" value="dcm"/>
    <property type="match status" value="1"/>
</dbReference>
<evidence type="ECO:0000256" key="2">
    <source>
        <dbReference type="ARBA" id="ARBA00022679"/>
    </source>
</evidence>
<keyword evidence="4" id="KW-0680">Restriction system</keyword>
<dbReference type="Pfam" id="PF00145">
    <property type="entry name" value="DNA_methylase"/>
    <property type="match status" value="1"/>
</dbReference>
<evidence type="ECO:0000256" key="6">
    <source>
        <dbReference type="PROSITE-ProRule" id="PRU01016"/>
    </source>
</evidence>
<keyword evidence="11" id="KW-1185">Reference proteome</keyword>
<dbReference type="InterPro" id="IPR029063">
    <property type="entry name" value="SAM-dependent_MTases_sf"/>
</dbReference>
<comment type="caution">
    <text evidence="10">The sequence shown here is derived from an EMBL/GenBank/DDBJ whole genome shotgun (WGS) entry which is preliminary data.</text>
</comment>
<dbReference type="EMBL" id="JACHDY010000002">
    <property type="protein sequence ID" value="MBB5317444.1"/>
    <property type="molecule type" value="Genomic_DNA"/>
</dbReference>
<evidence type="ECO:0000313" key="10">
    <source>
        <dbReference type="EMBL" id="MBB5317444.1"/>
    </source>
</evidence>
<evidence type="ECO:0000256" key="4">
    <source>
        <dbReference type="ARBA" id="ARBA00022747"/>
    </source>
</evidence>
<dbReference type="PRINTS" id="PR00105">
    <property type="entry name" value="C5METTRFRASE"/>
</dbReference>
<evidence type="ECO:0000256" key="7">
    <source>
        <dbReference type="RuleBase" id="RU000416"/>
    </source>
</evidence>
<dbReference type="GO" id="GO:0003886">
    <property type="term" value="F:DNA (cytosine-5-)-methyltransferase activity"/>
    <property type="evidence" value="ECO:0007669"/>
    <property type="project" value="UniProtKB-EC"/>
</dbReference>
<dbReference type="GO" id="GO:0009307">
    <property type="term" value="P:DNA restriction-modification system"/>
    <property type="evidence" value="ECO:0007669"/>
    <property type="project" value="UniProtKB-KW"/>
</dbReference>
<evidence type="ECO:0000256" key="8">
    <source>
        <dbReference type="RuleBase" id="RU000417"/>
    </source>
</evidence>
<dbReference type="InterPro" id="IPR018117">
    <property type="entry name" value="C5_DNA_meth_AS"/>
</dbReference>
<dbReference type="PANTHER" id="PTHR10629:SF52">
    <property type="entry name" value="DNA (CYTOSINE-5)-METHYLTRANSFERASE 1"/>
    <property type="match status" value="1"/>
</dbReference>
<keyword evidence="2 6" id="KW-0808">Transferase</keyword>
<gene>
    <name evidence="10" type="ORF">HDF09_002113</name>
</gene>
<dbReference type="Gene3D" id="3.40.50.150">
    <property type="entry name" value="Vaccinia Virus protein VP39"/>
    <property type="match status" value="1"/>
</dbReference>
<dbReference type="GO" id="GO:0032259">
    <property type="term" value="P:methylation"/>
    <property type="evidence" value="ECO:0007669"/>
    <property type="project" value="UniProtKB-KW"/>
</dbReference>
<evidence type="ECO:0000256" key="3">
    <source>
        <dbReference type="ARBA" id="ARBA00022691"/>
    </source>
</evidence>
<name>A0A7W8MSR2_9BACT</name>
<dbReference type="SUPFAM" id="SSF53335">
    <property type="entry name" value="S-adenosyl-L-methionine-dependent methyltransferases"/>
    <property type="match status" value="1"/>
</dbReference>
<keyword evidence="1 6" id="KW-0489">Methyltransferase</keyword>
<accession>A0A7W8MSR2</accession>
<comment type="similarity">
    <text evidence="6 7">Belongs to the class I-like SAM-binding methyltransferase superfamily. C5-methyltransferase family.</text>
</comment>
<dbReference type="Proteomes" id="UP000568106">
    <property type="component" value="Unassembled WGS sequence"/>
</dbReference>
<reference evidence="10" key="1">
    <citation type="submission" date="2020-08" db="EMBL/GenBank/DDBJ databases">
        <title>Genomic Encyclopedia of Type Strains, Phase IV (KMG-V): Genome sequencing to study the core and pangenomes of soil and plant-associated prokaryotes.</title>
        <authorList>
            <person name="Whitman W."/>
        </authorList>
    </citation>
    <scope>NUCLEOTIDE SEQUENCE [LARGE SCALE GENOMIC DNA]</scope>
    <source>
        <strain evidence="10">M8UP27</strain>
    </source>
</reference>
<evidence type="ECO:0000256" key="9">
    <source>
        <dbReference type="SAM" id="MobiDB-lite"/>
    </source>
</evidence>
<proteinExistence type="inferred from homology"/>
<evidence type="ECO:0000256" key="1">
    <source>
        <dbReference type="ARBA" id="ARBA00022603"/>
    </source>
</evidence>
<dbReference type="AlphaFoldDB" id="A0A7W8MSR2"/>
<dbReference type="PROSITE" id="PS00095">
    <property type="entry name" value="C5_MTASE_2"/>
    <property type="match status" value="1"/>
</dbReference>
<feature type="active site" evidence="6">
    <location>
        <position position="106"/>
    </location>
</feature>
<dbReference type="PROSITE" id="PS00094">
    <property type="entry name" value="C5_MTASE_1"/>
    <property type="match status" value="1"/>
</dbReference>
<dbReference type="CDD" id="cd00315">
    <property type="entry name" value="Cyt_C5_DNA_methylase"/>
    <property type="match status" value="1"/>
</dbReference>
<protein>
    <recommendedName>
        <fullName evidence="8">Cytosine-specific methyltransferase</fullName>
        <ecNumber evidence="8">2.1.1.37</ecNumber>
    </recommendedName>
</protein>
<evidence type="ECO:0000256" key="5">
    <source>
        <dbReference type="ARBA" id="ARBA00047422"/>
    </source>
</evidence>
<evidence type="ECO:0000313" key="11">
    <source>
        <dbReference type="Proteomes" id="UP000568106"/>
    </source>
</evidence>
<keyword evidence="3 6" id="KW-0949">S-adenosyl-L-methionine</keyword>
<dbReference type="EC" id="2.1.1.37" evidence="8"/>
<comment type="catalytic activity">
    <reaction evidence="5 8">
        <text>a 2'-deoxycytidine in DNA + S-adenosyl-L-methionine = a 5-methyl-2'-deoxycytidine in DNA + S-adenosyl-L-homocysteine + H(+)</text>
        <dbReference type="Rhea" id="RHEA:13681"/>
        <dbReference type="Rhea" id="RHEA-COMP:11369"/>
        <dbReference type="Rhea" id="RHEA-COMP:11370"/>
        <dbReference type="ChEBI" id="CHEBI:15378"/>
        <dbReference type="ChEBI" id="CHEBI:57856"/>
        <dbReference type="ChEBI" id="CHEBI:59789"/>
        <dbReference type="ChEBI" id="CHEBI:85452"/>
        <dbReference type="ChEBI" id="CHEBI:85454"/>
        <dbReference type="EC" id="2.1.1.37"/>
    </reaction>
</comment>
<dbReference type="InterPro" id="IPR001525">
    <property type="entry name" value="C5_MeTfrase"/>
</dbReference>
<dbReference type="InterPro" id="IPR050390">
    <property type="entry name" value="C5-Methyltransferase"/>
</dbReference>
<dbReference type="PROSITE" id="PS51679">
    <property type="entry name" value="SAM_MT_C5"/>
    <property type="match status" value="1"/>
</dbReference>
<feature type="compositionally biased region" description="Basic and acidic residues" evidence="9">
    <location>
        <begin position="263"/>
        <end position="277"/>
    </location>
</feature>
<dbReference type="Gene3D" id="3.90.120.10">
    <property type="entry name" value="DNA Methylase, subunit A, domain 2"/>
    <property type="match status" value="1"/>
</dbReference>
<dbReference type="InterPro" id="IPR031303">
    <property type="entry name" value="C5_meth_CS"/>
</dbReference>
<sequence>MKTSLAILEERNEYLDYLDSIAIPSRGNGLGYVSVFCGGGGLDLGFASAGFKPLFSSDLIPAYCNTVHENLGKHIVEPHDISELSGKTVTDRLGVAVDMVIGGPPCQSFSILGSRKSTDDPRGQLVYEYARFIREIKPKAFLFENVPGILTINKGKDWKEMLSVFEQETGYHLISTKLNAVWFGVPQYRQRIILLGFRRKLDRDRFQWPKRTHSESFEQPELGLLLPRKSELAFEDLVDLPNHIIREHCDRVASRYSQIPCGGRDRKDHTDRIHPERPSGTVLVGSGAGGGRPFIHPFEHRHITVREAARLQSFPDWWEFSGGPTAAYRQVGNAVPPIMARAVAKEIAKAIQG</sequence>